<dbReference type="AlphaFoldDB" id="A0A383F543"/>
<name>A0A383F543_9ZZZZ</name>
<organism evidence="2">
    <name type="scientific">marine metagenome</name>
    <dbReference type="NCBI Taxonomy" id="408172"/>
    <lineage>
        <taxon>unclassified sequences</taxon>
        <taxon>metagenomes</taxon>
        <taxon>ecological metagenomes</taxon>
    </lineage>
</organism>
<keyword evidence="1" id="KW-1133">Transmembrane helix</keyword>
<keyword evidence="1" id="KW-0472">Membrane</keyword>
<feature type="non-terminal residue" evidence="2">
    <location>
        <position position="71"/>
    </location>
</feature>
<feature type="transmembrane region" description="Helical" evidence="1">
    <location>
        <begin position="6"/>
        <end position="28"/>
    </location>
</feature>
<feature type="transmembrane region" description="Helical" evidence="1">
    <location>
        <begin position="35"/>
        <end position="54"/>
    </location>
</feature>
<evidence type="ECO:0000256" key="1">
    <source>
        <dbReference type="SAM" id="Phobius"/>
    </source>
</evidence>
<keyword evidence="1" id="KW-0812">Transmembrane</keyword>
<evidence type="ECO:0000313" key="2">
    <source>
        <dbReference type="EMBL" id="SVE63720.1"/>
    </source>
</evidence>
<gene>
    <name evidence="2" type="ORF">METZ01_LOCUS516574</name>
</gene>
<reference evidence="2" key="1">
    <citation type="submission" date="2018-05" db="EMBL/GenBank/DDBJ databases">
        <authorList>
            <person name="Lanie J.A."/>
            <person name="Ng W.-L."/>
            <person name="Kazmierczak K.M."/>
            <person name="Andrzejewski T.M."/>
            <person name="Davidsen T.M."/>
            <person name="Wayne K.J."/>
            <person name="Tettelin H."/>
            <person name="Glass J.I."/>
            <person name="Rusch D."/>
            <person name="Podicherti R."/>
            <person name="Tsui H.-C.T."/>
            <person name="Winkler M.E."/>
        </authorList>
    </citation>
    <scope>NUCLEOTIDE SEQUENCE</scope>
</reference>
<sequence length="71" mass="7355">MKYSDWFSILVLIFLVLVLIFIGGLCFLLGDPLPLAACGLLAGAGLCVGVGVGYCISGRIKEAVGGKLPLE</sequence>
<accession>A0A383F543</accession>
<proteinExistence type="predicted"/>
<dbReference type="EMBL" id="UINC01231261">
    <property type="protein sequence ID" value="SVE63720.1"/>
    <property type="molecule type" value="Genomic_DNA"/>
</dbReference>
<protein>
    <submittedName>
        <fullName evidence="2">Uncharacterized protein</fullName>
    </submittedName>
</protein>